<evidence type="ECO:0000259" key="2">
    <source>
        <dbReference type="Pfam" id="PF03629"/>
    </source>
</evidence>
<comment type="caution">
    <text evidence="3">The sequence shown here is derived from an EMBL/GenBank/DDBJ whole genome shotgun (WGS) entry which is preliminary data.</text>
</comment>
<gene>
    <name evidence="3" type="ORF">HAX54_029470</name>
</gene>
<sequence length="102" mass="11621">MAFANAVLKKDPKFGVIGLVPCSVSGKGIRWWSHGNMPYEQLLRKVKISLRDGGELRGLLWFHGESDIRTEFDATHYKSNLQKFIHDLRTDLNSPLLPLLMV</sequence>
<feature type="domain" description="Sialate O-acetylesterase" evidence="2">
    <location>
        <begin position="1"/>
        <end position="102"/>
    </location>
</feature>
<keyword evidence="1" id="KW-0378">Hydrolase</keyword>
<evidence type="ECO:0000313" key="3">
    <source>
        <dbReference type="EMBL" id="MCD7455757.1"/>
    </source>
</evidence>
<dbReference type="Proteomes" id="UP000823775">
    <property type="component" value="Unassembled WGS sequence"/>
</dbReference>
<organism evidence="3 4">
    <name type="scientific">Datura stramonium</name>
    <name type="common">Jimsonweed</name>
    <name type="synonym">Common thornapple</name>
    <dbReference type="NCBI Taxonomy" id="4076"/>
    <lineage>
        <taxon>Eukaryota</taxon>
        <taxon>Viridiplantae</taxon>
        <taxon>Streptophyta</taxon>
        <taxon>Embryophyta</taxon>
        <taxon>Tracheophyta</taxon>
        <taxon>Spermatophyta</taxon>
        <taxon>Magnoliopsida</taxon>
        <taxon>eudicotyledons</taxon>
        <taxon>Gunneridae</taxon>
        <taxon>Pentapetalae</taxon>
        <taxon>asterids</taxon>
        <taxon>lamiids</taxon>
        <taxon>Solanales</taxon>
        <taxon>Solanaceae</taxon>
        <taxon>Solanoideae</taxon>
        <taxon>Datureae</taxon>
        <taxon>Datura</taxon>
    </lineage>
</organism>
<protein>
    <recommendedName>
        <fullName evidence="2">Sialate O-acetylesterase domain-containing protein</fullName>
    </recommendedName>
</protein>
<evidence type="ECO:0000256" key="1">
    <source>
        <dbReference type="ARBA" id="ARBA00022801"/>
    </source>
</evidence>
<dbReference type="InterPro" id="IPR052940">
    <property type="entry name" value="Carb_Esterase_6"/>
</dbReference>
<dbReference type="EMBL" id="JACEIK010000366">
    <property type="protein sequence ID" value="MCD7455757.1"/>
    <property type="molecule type" value="Genomic_DNA"/>
</dbReference>
<name>A0ABS8SA76_DATST</name>
<dbReference type="PANTHER" id="PTHR31988:SF22">
    <property type="entry name" value="SIALATE O-ACETYLESTERASE DOMAIN-CONTAINING PROTEIN"/>
    <property type="match status" value="1"/>
</dbReference>
<dbReference type="PANTHER" id="PTHR31988">
    <property type="entry name" value="ESTERASE, PUTATIVE (DUF303)-RELATED"/>
    <property type="match status" value="1"/>
</dbReference>
<dbReference type="Pfam" id="PF03629">
    <property type="entry name" value="SASA"/>
    <property type="match status" value="1"/>
</dbReference>
<evidence type="ECO:0000313" key="4">
    <source>
        <dbReference type="Proteomes" id="UP000823775"/>
    </source>
</evidence>
<dbReference type="InterPro" id="IPR036514">
    <property type="entry name" value="SGNH_hydro_sf"/>
</dbReference>
<reference evidence="3 4" key="1">
    <citation type="journal article" date="2021" name="BMC Genomics">
        <title>Datura genome reveals duplications of psychoactive alkaloid biosynthetic genes and high mutation rate following tissue culture.</title>
        <authorList>
            <person name="Rajewski A."/>
            <person name="Carter-House D."/>
            <person name="Stajich J."/>
            <person name="Litt A."/>
        </authorList>
    </citation>
    <scope>NUCLEOTIDE SEQUENCE [LARGE SCALE GENOMIC DNA]</scope>
    <source>
        <strain evidence="3">AR-01</strain>
    </source>
</reference>
<dbReference type="InterPro" id="IPR005181">
    <property type="entry name" value="SASA"/>
</dbReference>
<keyword evidence="4" id="KW-1185">Reference proteome</keyword>
<dbReference type="SUPFAM" id="SSF52266">
    <property type="entry name" value="SGNH hydrolase"/>
    <property type="match status" value="1"/>
</dbReference>
<accession>A0ABS8SA76</accession>
<proteinExistence type="predicted"/>
<dbReference type="Gene3D" id="3.40.50.1110">
    <property type="entry name" value="SGNH hydrolase"/>
    <property type="match status" value="1"/>
</dbReference>